<evidence type="ECO:0000313" key="3">
    <source>
        <dbReference type="Proteomes" id="UP000612282"/>
    </source>
</evidence>
<feature type="chain" id="PRO_5046691003" evidence="1">
    <location>
        <begin position="23"/>
        <end position="139"/>
    </location>
</feature>
<dbReference type="Proteomes" id="UP000612282">
    <property type="component" value="Unassembled WGS sequence"/>
</dbReference>
<gene>
    <name evidence="2" type="ORF">Aco03nite_005450</name>
</gene>
<proteinExistence type="predicted"/>
<name>A0ABQ3X0T7_9ACTN</name>
<dbReference type="RefSeq" id="WP_203792955.1">
    <property type="nucleotide sequence ID" value="NZ_BAAAQE010000011.1"/>
</dbReference>
<evidence type="ECO:0000313" key="2">
    <source>
        <dbReference type="EMBL" id="GID52141.1"/>
    </source>
</evidence>
<evidence type="ECO:0000256" key="1">
    <source>
        <dbReference type="SAM" id="SignalP"/>
    </source>
</evidence>
<feature type="signal peptide" evidence="1">
    <location>
        <begin position="1"/>
        <end position="22"/>
    </location>
</feature>
<accession>A0ABQ3X0T7</accession>
<keyword evidence="3" id="KW-1185">Reference proteome</keyword>
<comment type="caution">
    <text evidence="2">The sequence shown here is derived from an EMBL/GenBank/DDBJ whole genome shotgun (WGS) entry which is preliminary data.</text>
</comment>
<sequence>MRRTALYLGGLILATSAALATAAPVQATPAECRDIVGYGTRIILVTELEMVDWDDPYIYGGYAYPSYATYDRFYRHRSFYGHRPQYGNNSSYRASNSYNTTTTTDSYNTTTTTSGSYNTTTYNSSLVSVGGNPLLCGLL</sequence>
<dbReference type="EMBL" id="BOMG01000009">
    <property type="protein sequence ID" value="GID52141.1"/>
    <property type="molecule type" value="Genomic_DNA"/>
</dbReference>
<organism evidence="2 3">
    <name type="scientific">Actinoplanes couchii</name>
    <dbReference type="NCBI Taxonomy" id="403638"/>
    <lineage>
        <taxon>Bacteria</taxon>
        <taxon>Bacillati</taxon>
        <taxon>Actinomycetota</taxon>
        <taxon>Actinomycetes</taxon>
        <taxon>Micromonosporales</taxon>
        <taxon>Micromonosporaceae</taxon>
        <taxon>Actinoplanes</taxon>
    </lineage>
</organism>
<keyword evidence="1" id="KW-0732">Signal</keyword>
<protein>
    <submittedName>
        <fullName evidence="2">Uncharacterized protein</fullName>
    </submittedName>
</protein>
<reference evidence="2 3" key="1">
    <citation type="submission" date="2021-01" db="EMBL/GenBank/DDBJ databases">
        <title>Whole genome shotgun sequence of Actinoplanes couchii NBRC 106145.</title>
        <authorList>
            <person name="Komaki H."/>
            <person name="Tamura T."/>
        </authorList>
    </citation>
    <scope>NUCLEOTIDE SEQUENCE [LARGE SCALE GENOMIC DNA]</scope>
    <source>
        <strain evidence="2 3">NBRC 106145</strain>
    </source>
</reference>